<dbReference type="Proteomes" id="UP000182160">
    <property type="component" value="Unassembled WGS sequence"/>
</dbReference>
<sequence>MLNTINVPLNETLNSVIELMADQIDYEISDEGLGTYRELVDHMDAGKKLLVYSGGSDCTIFAEPAVNYAFRAWHDYTHYTSGYDFSTVGEMFTCNQQITDIINVFGTEVAQECIPHLVAEIIGQRLYYKKYREYISDQRAFALAYMQSPHKALKFKW</sequence>
<gene>
    <name evidence="1" type="ORF">SAMN04488077_1209</name>
</gene>
<dbReference type="EMBL" id="FOBO01000020">
    <property type="protein sequence ID" value="SEN54290.1"/>
    <property type="molecule type" value="Genomic_DNA"/>
</dbReference>
<dbReference type="AlphaFoldDB" id="A0A1H8HDX8"/>
<evidence type="ECO:0000313" key="1">
    <source>
        <dbReference type="EMBL" id="SEN54290.1"/>
    </source>
</evidence>
<proteinExistence type="predicted"/>
<accession>A0A1H8HDX8</accession>
<name>A0A1H8HDX8_9RHOB</name>
<evidence type="ECO:0000313" key="2">
    <source>
        <dbReference type="Proteomes" id="UP000182160"/>
    </source>
</evidence>
<organism evidence="1 2">
    <name type="scientific">Roseovarius tolerans</name>
    <dbReference type="NCBI Taxonomy" id="74031"/>
    <lineage>
        <taxon>Bacteria</taxon>
        <taxon>Pseudomonadati</taxon>
        <taxon>Pseudomonadota</taxon>
        <taxon>Alphaproteobacteria</taxon>
        <taxon>Rhodobacterales</taxon>
        <taxon>Roseobacteraceae</taxon>
        <taxon>Roseovarius</taxon>
    </lineage>
</organism>
<reference evidence="1 2" key="1">
    <citation type="submission" date="2016-10" db="EMBL/GenBank/DDBJ databases">
        <authorList>
            <person name="de Groot N.N."/>
        </authorList>
    </citation>
    <scope>NUCLEOTIDE SEQUENCE [LARGE SCALE GENOMIC DNA]</scope>
    <source>
        <strain evidence="1 2">DSM 11457</strain>
    </source>
</reference>
<protein>
    <submittedName>
        <fullName evidence="1">Uncharacterized protein</fullName>
    </submittedName>
</protein>